<evidence type="ECO:0000313" key="5">
    <source>
        <dbReference type="Proteomes" id="UP000033546"/>
    </source>
</evidence>
<evidence type="ECO:0000256" key="2">
    <source>
        <dbReference type="ARBA" id="ARBA00019418"/>
    </source>
</evidence>
<evidence type="ECO:0000313" key="4">
    <source>
        <dbReference type="EMBL" id="KJV63437.1"/>
    </source>
</evidence>
<dbReference type="Pfam" id="PF03937">
    <property type="entry name" value="Sdh5"/>
    <property type="match status" value="1"/>
</dbReference>
<proteinExistence type="inferred from homology"/>
<dbReference type="Proteomes" id="UP000033546">
    <property type="component" value="Unassembled WGS sequence"/>
</dbReference>
<dbReference type="InterPro" id="IPR036714">
    <property type="entry name" value="SDH_sf"/>
</dbReference>
<dbReference type="SUPFAM" id="SSF109910">
    <property type="entry name" value="YgfY-like"/>
    <property type="match status" value="1"/>
</dbReference>
<keyword evidence="3" id="KW-0143">Chaperone</keyword>
<dbReference type="AlphaFoldDB" id="A0A0F3N6V6"/>
<sequence length="71" mass="8227">MDIILGNFASHYIYLLSSEDIDKYETIVSTNDHQLYKYIIGQDPIPQYLDNSIMKNIISFNESLVRSKLLA</sequence>
<organism evidence="4 5">
    <name type="scientific">Ehrlichia cf. muris str. EmCRT</name>
    <dbReference type="NCBI Taxonomy" id="1359167"/>
    <lineage>
        <taxon>Bacteria</taxon>
        <taxon>Pseudomonadati</taxon>
        <taxon>Pseudomonadota</taxon>
        <taxon>Alphaproteobacteria</taxon>
        <taxon>Rickettsiales</taxon>
        <taxon>Anaplasmataceae</taxon>
        <taxon>Ehrlichia</taxon>
    </lineage>
</organism>
<dbReference type="EMBL" id="LANU01000003">
    <property type="protein sequence ID" value="KJV63437.1"/>
    <property type="molecule type" value="Genomic_DNA"/>
</dbReference>
<dbReference type="PATRIC" id="fig|1359167.3.peg.857"/>
<reference evidence="4 5" key="1">
    <citation type="submission" date="2015-02" db="EMBL/GenBank/DDBJ databases">
        <title>Genome Sequencing of Rickettsiales.</title>
        <authorList>
            <person name="Daugherty S.C."/>
            <person name="Su Q."/>
            <person name="Abolude K."/>
            <person name="Beier-Sexton M."/>
            <person name="Carlyon J.A."/>
            <person name="Carter R."/>
            <person name="Day N.P."/>
            <person name="Dumler S.J."/>
            <person name="Dyachenko V."/>
            <person name="Godinez A."/>
            <person name="Kurtti T.J."/>
            <person name="Lichay M."/>
            <person name="Mullins K.E."/>
            <person name="Ott S."/>
            <person name="Pappas-Brown V."/>
            <person name="Paris D.H."/>
            <person name="Patel P."/>
            <person name="Richards A.L."/>
            <person name="Sadzewicz L."/>
            <person name="Sears K."/>
            <person name="Seidman D."/>
            <person name="Sengamalay N."/>
            <person name="Stenos J."/>
            <person name="Tallon L.J."/>
            <person name="Vincent G."/>
            <person name="Fraser C.M."/>
            <person name="Munderloh U."/>
            <person name="Dunning-Hotopp J.C."/>
        </authorList>
    </citation>
    <scope>NUCLEOTIDE SEQUENCE [LARGE SCALE GENOMIC DNA]</scope>
    <source>
        <strain evidence="4 5">EmCRT</strain>
    </source>
</reference>
<dbReference type="InterPro" id="IPR005631">
    <property type="entry name" value="SDH"/>
</dbReference>
<evidence type="ECO:0000256" key="1">
    <source>
        <dbReference type="ARBA" id="ARBA00008571"/>
    </source>
</evidence>
<evidence type="ECO:0000256" key="3">
    <source>
        <dbReference type="ARBA" id="ARBA00023186"/>
    </source>
</evidence>
<name>A0A0F3N6V6_9RICK</name>
<comment type="similarity">
    <text evidence="1">Belongs to the SdhE FAD assembly factor family.</text>
</comment>
<dbReference type="Gene3D" id="1.10.150.250">
    <property type="entry name" value="Flavinator of succinate dehydrogenase"/>
    <property type="match status" value="1"/>
</dbReference>
<protein>
    <recommendedName>
        <fullName evidence="2">FAD assembly factor SdhE</fullName>
    </recommendedName>
</protein>
<gene>
    <name evidence="4" type="ORF">EMUCRT_0891</name>
</gene>
<comment type="caution">
    <text evidence="4">The sequence shown here is derived from an EMBL/GenBank/DDBJ whole genome shotgun (WGS) entry which is preliminary data.</text>
</comment>
<accession>A0A0F3N6V6</accession>